<evidence type="ECO:0000313" key="3">
    <source>
        <dbReference type="EMBL" id="XDP45346.1"/>
    </source>
</evidence>
<evidence type="ECO:0000256" key="2">
    <source>
        <dbReference type="SAM" id="SignalP"/>
    </source>
</evidence>
<organism evidence="3">
    <name type="scientific">Sinomonas puerhi</name>
    <dbReference type="NCBI Taxonomy" id="3238584"/>
    <lineage>
        <taxon>Bacteria</taxon>
        <taxon>Bacillati</taxon>
        <taxon>Actinomycetota</taxon>
        <taxon>Actinomycetes</taxon>
        <taxon>Micrococcales</taxon>
        <taxon>Micrococcaceae</taxon>
        <taxon>Sinomonas</taxon>
    </lineage>
</organism>
<gene>
    <name evidence="3" type="ORF">AB5L97_19120</name>
</gene>
<feature type="region of interest" description="Disordered" evidence="1">
    <location>
        <begin position="20"/>
        <end position="69"/>
    </location>
</feature>
<dbReference type="KEGG" id="spue:AB5L97_19120"/>
<accession>A0AB39L2H0</accession>
<sequence length="169" mass="17167">MKPLLVPAFVAAALLAGCSSTPAQPSEPAPRPVSVQTQLPGLTAPAGEPDLPSLEDTSPQPGQAVRAAGPFDNRFEIDGLVFDGKSVAGAVRITSDVSDLLELVVIAGFYDAGGQLVSTGRFEHHTDADAGHQHAGPPSEIEEFTIALPAEAAGKAVSAAVGVPVLVNE</sequence>
<proteinExistence type="predicted"/>
<evidence type="ECO:0000256" key="1">
    <source>
        <dbReference type="SAM" id="MobiDB-lite"/>
    </source>
</evidence>
<keyword evidence="2" id="KW-0732">Signal</keyword>
<reference evidence="3" key="1">
    <citation type="submission" date="2024-07" db="EMBL/GenBank/DDBJ databases">
        <authorList>
            <person name="fu j."/>
        </authorList>
    </citation>
    <scope>NUCLEOTIDE SEQUENCE</scope>
    <source>
        <strain evidence="3">P10A9</strain>
    </source>
</reference>
<dbReference type="AlphaFoldDB" id="A0AB39L2H0"/>
<name>A0AB39L2H0_9MICC</name>
<dbReference type="PROSITE" id="PS51257">
    <property type="entry name" value="PROKAR_LIPOPROTEIN"/>
    <property type="match status" value="1"/>
</dbReference>
<protein>
    <recommendedName>
        <fullName evidence="4">Lipoprotein</fullName>
    </recommendedName>
</protein>
<feature type="chain" id="PRO_5044239045" description="Lipoprotein" evidence="2">
    <location>
        <begin position="24"/>
        <end position="169"/>
    </location>
</feature>
<evidence type="ECO:0008006" key="4">
    <source>
        <dbReference type="Google" id="ProtNLM"/>
    </source>
</evidence>
<dbReference type="RefSeq" id="WP_369045892.1">
    <property type="nucleotide sequence ID" value="NZ_CP163302.1"/>
</dbReference>
<dbReference type="EMBL" id="CP163302">
    <property type="protein sequence ID" value="XDP45346.1"/>
    <property type="molecule type" value="Genomic_DNA"/>
</dbReference>
<feature type="signal peptide" evidence="2">
    <location>
        <begin position="1"/>
        <end position="23"/>
    </location>
</feature>